<dbReference type="Proteomes" id="UP000024335">
    <property type="component" value="Segment"/>
</dbReference>
<reference evidence="1" key="1">
    <citation type="submission" date="2014-05" db="EMBL/GenBank/DDBJ databases">
        <title>Complete genome sequence of bacteriophage DFL12phi1, which infects Dinoroseobacter shibae.</title>
        <authorList>
            <person name="Ji J."/>
            <person name="Zhang R."/>
            <person name="Jiao N."/>
        </authorList>
    </citation>
    <scope>NUCLEOTIDE SEQUENCE [LARGE SCALE GENOMIC DNA]</scope>
</reference>
<dbReference type="RefSeq" id="YP_009043759.1">
    <property type="nucleotide sequence ID" value="NC_024367.1"/>
</dbReference>
<dbReference type="GeneID" id="19686283"/>
<name>A0A023NHW6_9CAUD</name>
<keyword evidence="2" id="KW-1185">Reference proteome</keyword>
<dbReference type="EMBL" id="KJ621082">
    <property type="protein sequence ID" value="AHX01039.1"/>
    <property type="molecule type" value="Genomic_DNA"/>
</dbReference>
<sequence length="43" mass="5219">MKSERFPPLVSQEELDADASTTLFSRIIRMTQMLRNSRWSFWR</sequence>
<gene>
    <name evidence="1" type="ORF">DFL12P1_0079</name>
</gene>
<protein>
    <submittedName>
        <fullName evidence="1">Uncharacterized protein</fullName>
    </submittedName>
</protein>
<organism evidence="1 2">
    <name type="scientific">Dinoroseobacter phage DFL12phi1</name>
    <dbReference type="NCBI Taxonomy" id="1477404"/>
    <lineage>
        <taxon>Viruses</taxon>
        <taxon>Duplodnaviria</taxon>
        <taxon>Heunggongvirae</taxon>
        <taxon>Uroviricota</taxon>
        <taxon>Caudoviricetes</taxon>
        <taxon>Schitoviridae</taxon>
        <taxon>Rhodovirinae</taxon>
        <taxon>Baltimorevirus</taxon>
        <taxon>Baltimorevirus DFL12</taxon>
    </lineage>
</organism>
<accession>A0A023NHW6</accession>
<dbReference type="KEGG" id="vg:19686283"/>
<proteinExistence type="predicted"/>
<evidence type="ECO:0000313" key="2">
    <source>
        <dbReference type="Proteomes" id="UP000024335"/>
    </source>
</evidence>
<evidence type="ECO:0000313" key="1">
    <source>
        <dbReference type="EMBL" id="AHX01039.1"/>
    </source>
</evidence>